<keyword evidence="7" id="KW-1185">Reference proteome</keyword>
<dbReference type="PRINTS" id="PR01727">
    <property type="entry name" value="DNABINDINGHU"/>
</dbReference>
<comment type="similarity">
    <text evidence="2 5">Belongs to the bacterial histone-like protein family.</text>
</comment>
<dbReference type="SMART" id="SM00411">
    <property type="entry name" value="BHL"/>
    <property type="match status" value="1"/>
</dbReference>
<protein>
    <submittedName>
        <fullName evidence="6">DNA-binding protein HU</fullName>
    </submittedName>
</protein>
<evidence type="ECO:0000313" key="6">
    <source>
        <dbReference type="EMBL" id="ASK77729.1"/>
    </source>
</evidence>
<evidence type="ECO:0000256" key="1">
    <source>
        <dbReference type="ARBA" id="ARBA00003819"/>
    </source>
</evidence>
<organism evidence="6 7">
    <name type="scientific">Paraphotobacterium marinum</name>
    <dbReference type="NCBI Taxonomy" id="1755811"/>
    <lineage>
        <taxon>Bacteria</taxon>
        <taxon>Pseudomonadati</taxon>
        <taxon>Pseudomonadota</taxon>
        <taxon>Gammaproteobacteria</taxon>
        <taxon>Vibrionales</taxon>
        <taxon>Vibrionaceae</taxon>
        <taxon>Paraphotobacterium</taxon>
    </lineage>
</organism>
<dbReference type="GO" id="GO:1990103">
    <property type="term" value="C:DnaA-HU complex"/>
    <property type="evidence" value="ECO:0007669"/>
    <property type="project" value="UniProtKB-ARBA"/>
</dbReference>
<dbReference type="FunFam" id="4.10.520.10:FF:000001">
    <property type="entry name" value="DNA-binding protein HU"/>
    <property type="match status" value="1"/>
</dbReference>
<evidence type="ECO:0000256" key="3">
    <source>
        <dbReference type="ARBA" id="ARBA00023067"/>
    </source>
</evidence>
<dbReference type="GO" id="GO:0006351">
    <property type="term" value="P:DNA-templated transcription"/>
    <property type="evidence" value="ECO:0007669"/>
    <property type="project" value="UniProtKB-ARBA"/>
</dbReference>
<evidence type="ECO:0000256" key="5">
    <source>
        <dbReference type="RuleBase" id="RU003939"/>
    </source>
</evidence>
<dbReference type="GO" id="GO:0005829">
    <property type="term" value="C:cytosol"/>
    <property type="evidence" value="ECO:0007669"/>
    <property type="project" value="TreeGrafter"/>
</dbReference>
<dbReference type="Proteomes" id="UP000242175">
    <property type="component" value="Chromosome large"/>
</dbReference>
<dbReference type="InterPro" id="IPR020816">
    <property type="entry name" value="Histone-like_DNA-bd_CS"/>
</dbReference>
<comment type="function">
    <text evidence="1">Histone-like DNA-binding protein which is capable of wrapping DNA to stabilize it, and thus to prevent its denaturation under extreme environmental conditions.</text>
</comment>
<dbReference type="GO" id="GO:0042802">
    <property type="term" value="F:identical protein binding"/>
    <property type="evidence" value="ECO:0007669"/>
    <property type="project" value="UniProtKB-ARBA"/>
</dbReference>
<gene>
    <name evidence="6" type="ORF">CF386_00820</name>
</gene>
<dbReference type="GO" id="GO:0030261">
    <property type="term" value="P:chromosome condensation"/>
    <property type="evidence" value="ECO:0007669"/>
    <property type="project" value="UniProtKB-KW"/>
</dbReference>
<accession>A0A220VBM3</accession>
<evidence type="ECO:0000313" key="7">
    <source>
        <dbReference type="Proteomes" id="UP000242175"/>
    </source>
</evidence>
<dbReference type="PANTHER" id="PTHR33175:SF3">
    <property type="entry name" value="DNA-BINDING PROTEIN HU-BETA"/>
    <property type="match status" value="1"/>
</dbReference>
<dbReference type="Pfam" id="PF00216">
    <property type="entry name" value="Bac_DNA_binding"/>
    <property type="match status" value="1"/>
</dbReference>
<keyword evidence="3" id="KW-0226">DNA condensation</keyword>
<reference evidence="6 7" key="1">
    <citation type="journal article" date="2016" name="Int. J. Syst. Evol. Microbiol.">
        <title>Paraphotobacterium marinum gen. nov., sp. nov., a member of the family Vibrionaceae, isolated from surface seawater.</title>
        <authorList>
            <person name="Huang Z."/>
            <person name="Dong C."/>
            <person name="Shao Z."/>
        </authorList>
    </citation>
    <scope>NUCLEOTIDE SEQUENCE [LARGE SCALE GENOMIC DNA]</scope>
    <source>
        <strain evidence="6 7">NSCS20N07D</strain>
    </source>
</reference>
<keyword evidence="4 6" id="KW-0238">DNA-binding</keyword>
<dbReference type="SUPFAM" id="SSF47729">
    <property type="entry name" value="IHF-like DNA-binding proteins"/>
    <property type="match status" value="1"/>
</dbReference>
<dbReference type="EMBL" id="CP022355">
    <property type="protein sequence ID" value="ASK77729.1"/>
    <property type="molecule type" value="Genomic_DNA"/>
</dbReference>
<dbReference type="RefSeq" id="WP_089072639.1">
    <property type="nucleotide sequence ID" value="NZ_CBCSAM010000007.1"/>
</dbReference>
<dbReference type="KEGG" id="pmai:CF386_00820"/>
<dbReference type="CDD" id="cd13831">
    <property type="entry name" value="HU"/>
    <property type="match status" value="1"/>
</dbReference>
<evidence type="ECO:0000256" key="2">
    <source>
        <dbReference type="ARBA" id="ARBA00010529"/>
    </source>
</evidence>
<dbReference type="InterPro" id="IPR010992">
    <property type="entry name" value="IHF-like_DNA-bd_dom_sf"/>
</dbReference>
<dbReference type="GO" id="GO:0003677">
    <property type="term" value="F:DNA binding"/>
    <property type="evidence" value="ECO:0007669"/>
    <property type="project" value="UniProtKB-KW"/>
</dbReference>
<dbReference type="PANTHER" id="PTHR33175">
    <property type="entry name" value="DNA-BINDING PROTEIN HU"/>
    <property type="match status" value="1"/>
</dbReference>
<evidence type="ECO:0000256" key="4">
    <source>
        <dbReference type="ARBA" id="ARBA00023125"/>
    </source>
</evidence>
<dbReference type="GO" id="GO:0006270">
    <property type="term" value="P:DNA replication initiation"/>
    <property type="evidence" value="ECO:0007669"/>
    <property type="project" value="UniProtKB-ARBA"/>
</dbReference>
<dbReference type="GO" id="GO:1990178">
    <property type="term" value="C:HU-DNA complex"/>
    <property type="evidence" value="ECO:0007669"/>
    <property type="project" value="UniProtKB-ARBA"/>
</dbReference>
<name>A0A220VBM3_9GAMM</name>
<dbReference type="Gene3D" id="4.10.520.10">
    <property type="entry name" value="IHF-like DNA-binding proteins"/>
    <property type="match status" value="1"/>
</dbReference>
<dbReference type="AlphaFoldDB" id="A0A220VBM3"/>
<dbReference type="InterPro" id="IPR000119">
    <property type="entry name" value="Hist_DNA-bd"/>
</dbReference>
<dbReference type="OrthoDB" id="9799835at2"/>
<proteinExistence type="inferred from homology"/>
<dbReference type="PROSITE" id="PS00045">
    <property type="entry name" value="HISTONE_LIKE"/>
    <property type="match status" value="1"/>
</dbReference>
<dbReference type="GO" id="GO:0030527">
    <property type="term" value="F:structural constituent of chromatin"/>
    <property type="evidence" value="ECO:0007669"/>
    <property type="project" value="InterPro"/>
</dbReference>
<sequence length="90" mass="9532">MNKGELVEKIATDAQLSKASANRALDAFMEAVSESLKKGDPVALVGFGTFSVKDRAARKGRNPQTGAEIQIRASKVPGFKAGKVLKDSLN</sequence>